<proteinExistence type="predicted"/>
<feature type="region of interest" description="Disordered" evidence="1">
    <location>
        <begin position="270"/>
        <end position="289"/>
    </location>
</feature>
<evidence type="ECO:0000313" key="2">
    <source>
        <dbReference type="Proteomes" id="UP000887574"/>
    </source>
</evidence>
<dbReference type="WBParaSite" id="jg21710">
    <property type="protein sequence ID" value="jg21710"/>
    <property type="gene ID" value="jg21710"/>
</dbReference>
<accession>A0A915DPC6</accession>
<dbReference type="AlphaFoldDB" id="A0A915DPC6"/>
<sequence length="380" mass="43480">MGFYVYLPSNTKGSNNTPASFTIQLPKKLEFHATWLVGCTGIMYTNSWVTMGTERNQSITIEWADGMTTKLMLPKTTYKTKEDLLNGLKKLLQKSNDNMCSIKKRTKRNISVPPDMFSLEKEINSSKKASELRVLIDTWSDMMNKKIASMTSERKKAEKSGIDITARKAFDVKEESRLSDIKKDMEIRYTRLKTQEEDEETELEYQKSLITNSPPKPQVSEEIFSEPTTFASVMINLEDDSKESKVVDSAQQFNEHIIEFKPIVVEPESKLKANDEPKPKPEAIIKPDPIKKPEPVIPEIIFSEPTSFTPIIIDLEQDPKESKIIDSEQQYKDKKVTKIHTLTSVVVPTRESQALVTKKMRKCVILFRIKSLIICMNLLC</sequence>
<protein>
    <submittedName>
        <fullName evidence="3">Uncharacterized protein</fullName>
    </submittedName>
</protein>
<keyword evidence="2" id="KW-1185">Reference proteome</keyword>
<evidence type="ECO:0000313" key="3">
    <source>
        <dbReference type="WBParaSite" id="jg21710"/>
    </source>
</evidence>
<evidence type="ECO:0000256" key="1">
    <source>
        <dbReference type="SAM" id="MobiDB-lite"/>
    </source>
</evidence>
<dbReference type="Proteomes" id="UP000887574">
    <property type="component" value="Unplaced"/>
</dbReference>
<organism evidence="2 3">
    <name type="scientific">Ditylenchus dipsaci</name>
    <dbReference type="NCBI Taxonomy" id="166011"/>
    <lineage>
        <taxon>Eukaryota</taxon>
        <taxon>Metazoa</taxon>
        <taxon>Ecdysozoa</taxon>
        <taxon>Nematoda</taxon>
        <taxon>Chromadorea</taxon>
        <taxon>Rhabditida</taxon>
        <taxon>Tylenchina</taxon>
        <taxon>Tylenchomorpha</taxon>
        <taxon>Sphaerularioidea</taxon>
        <taxon>Anguinidae</taxon>
        <taxon>Anguininae</taxon>
        <taxon>Ditylenchus</taxon>
    </lineage>
</organism>
<reference evidence="3" key="1">
    <citation type="submission" date="2022-11" db="UniProtKB">
        <authorList>
            <consortium name="WormBaseParasite"/>
        </authorList>
    </citation>
    <scope>IDENTIFICATION</scope>
</reference>
<name>A0A915DPC6_9BILA</name>